<name>W9GL71_9MICO</name>
<sequence length="162" mass="18173">MSTSEELTIRQAVPADAEALARLHVDVWEDAYSSLMPVSIFESRRATIPERIEGWRRNLTASAASTLVAADSHGLVGFASVGPPREEDVNVEDELWALYVRAARWGTGVGHALLSRSLGDRPAYLWVLRGNDRAIAFYRKHRFVEDGTERSDEYGTELRMVR</sequence>
<dbReference type="InterPro" id="IPR000182">
    <property type="entry name" value="GNAT_dom"/>
</dbReference>
<keyword evidence="3" id="KW-1185">Reference proteome</keyword>
<evidence type="ECO:0000313" key="3">
    <source>
        <dbReference type="Proteomes" id="UP000019494"/>
    </source>
</evidence>
<dbReference type="InterPro" id="IPR016181">
    <property type="entry name" value="Acyl_CoA_acyltransferase"/>
</dbReference>
<dbReference type="EMBL" id="AWQS01000030">
    <property type="protein sequence ID" value="EWT06860.1"/>
    <property type="molecule type" value="Genomic_DNA"/>
</dbReference>
<feature type="domain" description="N-acetyltransferase" evidence="1">
    <location>
        <begin position="7"/>
        <end position="162"/>
    </location>
</feature>
<dbReference type="OrthoDB" id="5243635at2"/>
<dbReference type="Gene3D" id="3.40.630.30">
    <property type="match status" value="1"/>
</dbReference>
<dbReference type="Pfam" id="PF13508">
    <property type="entry name" value="Acetyltransf_7"/>
    <property type="match status" value="1"/>
</dbReference>
<reference evidence="3" key="1">
    <citation type="submission" date="2013-08" db="EMBL/GenBank/DDBJ databases">
        <title>Intrasporangium oryzae NRRL B-24470.</title>
        <authorList>
            <person name="Liu H."/>
            <person name="Wang G."/>
        </authorList>
    </citation>
    <scope>NUCLEOTIDE SEQUENCE [LARGE SCALE GENOMIC DNA]</scope>
    <source>
        <strain evidence="3">Q5-1</strain>
    </source>
</reference>
<keyword evidence="2" id="KW-0808">Transferase</keyword>
<gene>
    <name evidence="2" type="ORF">N864_16180</name>
</gene>
<dbReference type="GO" id="GO:0016747">
    <property type="term" value="F:acyltransferase activity, transferring groups other than amino-acyl groups"/>
    <property type="evidence" value="ECO:0007669"/>
    <property type="project" value="InterPro"/>
</dbReference>
<evidence type="ECO:0000313" key="2">
    <source>
        <dbReference type="EMBL" id="EWT06860.1"/>
    </source>
</evidence>
<evidence type="ECO:0000259" key="1">
    <source>
        <dbReference type="PROSITE" id="PS51186"/>
    </source>
</evidence>
<protein>
    <submittedName>
        <fullName evidence="2">GNAT family acetyltransferase</fullName>
    </submittedName>
</protein>
<dbReference type="AlphaFoldDB" id="W9GL71"/>
<organism evidence="2 3">
    <name type="scientific">Intrasporangium chromatireducens Q5-1</name>
    <dbReference type="NCBI Taxonomy" id="584657"/>
    <lineage>
        <taxon>Bacteria</taxon>
        <taxon>Bacillati</taxon>
        <taxon>Actinomycetota</taxon>
        <taxon>Actinomycetes</taxon>
        <taxon>Micrococcales</taxon>
        <taxon>Intrasporangiaceae</taxon>
        <taxon>Intrasporangium</taxon>
    </lineage>
</organism>
<dbReference type="Proteomes" id="UP000019494">
    <property type="component" value="Unassembled WGS sequence"/>
</dbReference>
<comment type="caution">
    <text evidence="2">The sequence shown here is derived from an EMBL/GenBank/DDBJ whole genome shotgun (WGS) entry which is preliminary data.</text>
</comment>
<dbReference type="CDD" id="cd04301">
    <property type="entry name" value="NAT_SF"/>
    <property type="match status" value="1"/>
</dbReference>
<dbReference type="SUPFAM" id="SSF55729">
    <property type="entry name" value="Acyl-CoA N-acyltransferases (Nat)"/>
    <property type="match status" value="1"/>
</dbReference>
<proteinExistence type="predicted"/>
<dbReference type="RefSeq" id="WP_034714562.1">
    <property type="nucleotide sequence ID" value="NZ_AWQS01000030.1"/>
</dbReference>
<dbReference type="PROSITE" id="PS51186">
    <property type="entry name" value="GNAT"/>
    <property type="match status" value="1"/>
</dbReference>
<accession>W9GL71</accession>